<dbReference type="InterPro" id="IPR001138">
    <property type="entry name" value="Zn2Cys6_DnaBD"/>
</dbReference>
<evidence type="ECO:0000256" key="5">
    <source>
        <dbReference type="ARBA" id="ARBA00023242"/>
    </source>
</evidence>
<evidence type="ECO:0000256" key="6">
    <source>
        <dbReference type="SAM" id="MobiDB-lite"/>
    </source>
</evidence>
<sequence length="709" mass="78899">MPSNRSSIAKTRRGERDQESIHREHAPEAHLTQGSTACFNCRALRQRCDRQTPCSRCISQSRQCSYPSGTNRGKRRSNHHNHSKLSIVNDLLDRLDERSVRDEIVKSLLNSNLPALEQHAAAASSVTEPAITAPRRPRNVENNDYSENEIYPLVSPFDAMAAAVTSTAKPENGIQACRTLSFQGKLGQGSSAGLIDARVDNYFSPASKDECDWEALLSQPSDSWLKLDHRACDPISAGIIDQSDATLYFDLFFKLRNPLLGILDPDLHTTSYVYAKSFTLFSVICALGCAVSGRVRDRMLYPVLLDLAEADVKWSVAFSVKSLETIQAIMIKQYWAPTPRCHSEDPSWLRLSHAIQIAREMGIHKPQVISAQVEASISSIDDSGLKERIARNFERTWLYIFLADKGFGITIGRHMGVSWREIPASAAEWWRKPMTAPTDRILSGVVETRGILLNALAQRKRTDDGTLTFISEWHRHYFDLLEKIRTERCRSDEPFPSKVSSVMAFYIDHGIMVLNAEAARSLLALADGATTTDFNTVSHISVKVASRLLSLAFDAENGLGQYLIGFQNNQLIMICHAATDILQAMRRGTMADPELSEAATLVKAIPDHLEKAADQLPATCMIHFYLDIAKCFASQATTIMTALKSSETDDTITGIVDSDFPPADWWRALEVEPLDPTARFDVGLHGSGKLDYDLYSFTGMGFFDRTDSA</sequence>
<keyword evidence="9" id="KW-1185">Reference proteome</keyword>
<evidence type="ECO:0000313" key="8">
    <source>
        <dbReference type="EMBL" id="KAJ4163917.1"/>
    </source>
</evidence>
<dbReference type="PANTHER" id="PTHR31845:SF17">
    <property type="entry name" value="ZN(II)2CYS6 TRANSCRIPTION FACTOR (EUROFUNG)"/>
    <property type="match status" value="1"/>
</dbReference>
<keyword evidence="4" id="KW-0804">Transcription</keyword>
<evidence type="ECO:0000256" key="2">
    <source>
        <dbReference type="ARBA" id="ARBA00023015"/>
    </source>
</evidence>
<dbReference type="PANTHER" id="PTHR31845">
    <property type="entry name" value="FINGER DOMAIN PROTEIN, PUTATIVE-RELATED"/>
    <property type="match status" value="1"/>
</dbReference>
<evidence type="ECO:0000256" key="3">
    <source>
        <dbReference type="ARBA" id="ARBA00023125"/>
    </source>
</evidence>
<dbReference type="SMART" id="SM00066">
    <property type="entry name" value="GAL4"/>
    <property type="match status" value="1"/>
</dbReference>
<evidence type="ECO:0000313" key="9">
    <source>
        <dbReference type="Proteomes" id="UP001144673"/>
    </source>
</evidence>
<dbReference type="CDD" id="cd12148">
    <property type="entry name" value="fungal_TF_MHR"/>
    <property type="match status" value="1"/>
</dbReference>
<proteinExistence type="predicted"/>
<organism evidence="8 9">
    <name type="scientific">Akanthomyces muscarius</name>
    <name type="common">Entomopathogenic fungus</name>
    <name type="synonym">Lecanicillium muscarium</name>
    <dbReference type="NCBI Taxonomy" id="2231603"/>
    <lineage>
        <taxon>Eukaryota</taxon>
        <taxon>Fungi</taxon>
        <taxon>Dikarya</taxon>
        <taxon>Ascomycota</taxon>
        <taxon>Pezizomycotina</taxon>
        <taxon>Sordariomycetes</taxon>
        <taxon>Hypocreomycetidae</taxon>
        <taxon>Hypocreales</taxon>
        <taxon>Cordycipitaceae</taxon>
        <taxon>Akanthomyces</taxon>
    </lineage>
</organism>
<dbReference type="PROSITE" id="PS50048">
    <property type="entry name" value="ZN2_CY6_FUNGAL_2"/>
    <property type="match status" value="1"/>
</dbReference>
<dbReference type="CDD" id="cd00067">
    <property type="entry name" value="GAL4"/>
    <property type="match status" value="1"/>
</dbReference>
<gene>
    <name evidence="8" type="ORF">LMH87_005617</name>
</gene>
<dbReference type="InterPro" id="IPR036864">
    <property type="entry name" value="Zn2-C6_fun-type_DNA-bd_sf"/>
</dbReference>
<dbReference type="PROSITE" id="PS00463">
    <property type="entry name" value="ZN2_CY6_FUNGAL_1"/>
    <property type="match status" value="1"/>
</dbReference>
<comment type="subcellular location">
    <subcellularLocation>
        <location evidence="1">Nucleus</location>
    </subcellularLocation>
</comment>
<feature type="compositionally biased region" description="Basic residues" evidence="6">
    <location>
        <begin position="72"/>
        <end position="82"/>
    </location>
</feature>
<feature type="compositionally biased region" description="Basic and acidic residues" evidence="6">
    <location>
        <begin position="12"/>
        <end position="28"/>
    </location>
</feature>
<dbReference type="GO" id="GO:0000981">
    <property type="term" value="F:DNA-binding transcription factor activity, RNA polymerase II-specific"/>
    <property type="evidence" value="ECO:0007669"/>
    <property type="project" value="InterPro"/>
</dbReference>
<name>A0A9W8QP78_AKAMU</name>
<dbReference type="AlphaFoldDB" id="A0A9W8QP78"/>
<protein>
    <recommendedName>
        <fullName evidence="7">Zn(2)-C6 fungal-type domain-containing protein</fullName>
    </recommendedName>
</protein>
<reference evidence="8" key="1">
    <citation type="journal article" date="2023" name="Access Microbiol">
        <title>De-novo genome assembly for Akanthomyces muscarius, a biocontrol agent of insect agricultural pests.</title>
        <authorList>
            <person name="Erdos Z."/>
            <person name="Studholme D.J."/>
            <person name="Raymond B."/>
            <person name="Sharma M."/>
        </authorList>
    </citation>
    <scope>NUCLEOTIDE SEQUENCE</scope>
    <source>
        <strain evidence="8">Ve6</strain>
    </source>
</reference>
<dbReference type="InterPro" id="IPR051089">
    <property type="entry name" value="prtT"/>
</dbReference>
<feature type="region of interest" description="Disordered" evidence="6">
    <location>
        <begin position="60"/>
        <end position="82"/>
    </location>
</feature>
<keyword evidence="3" id="KW-0238">DNA-binding</keyword>
<evidence type="ECO:0000256" key="1">
    <source>
        <dbReference type="ARBA" id="ARBA00004123"/>
    </source>
</evidence>
<evidence type="ECO:0000259" key="7">
    <source>
        <dbReference type="PROSITE" id="PS50048"/>
    </source>
</evidence>
<dbReference type="GO" id="GO:0008270">
    <property type="term" value="F:zinc ion binding"/>
    <property type="evidence" value="ECO:0007669"/>
    <property type="project" value="InterPro"/>
</dbReference>
<dbReference type="Gene3D" id="4.10.240.10">
    <property type="entry name" value="Zn(2)-C6 fungal-type DNA-binding domain"/>
    <property type="match status" value="1"/>
</dbReference>
<keyword evidence="2" id="KW-0805">Transcription regulation</keyword>
<evidence type="ECO:0000256" key="4">
    <source>
        <dbReference type="ARBA" id="ARBA00023163"/>
    </source>
</evidence>
<feature type="region of interest" description="Disordered" evidence="6">
    <location>
        <begin position="1"/>
        <end position="29"/>
    </location>
</feature>
<dbReference type="RefSeq" id="XP_056058832.1">
    <property type="nucleotide sequence ID" value="XM_056203366.1"/>
</dbReference>
<dbReference type="KEGG" id="amus:LMH87_005617"/>
<feature type="domain" description="Zn(2)-C6 fungal-type" evidence="7">
    <location>
        <begin position="37"/>
        <end position="66"/>
    </location>
</feature>
<dbReference type="Pfam" id="PF00172">
    <property type="entry name" value="Zn_clus"/>
    <property type="match status" value="1"/>
</dbReference>
<keyword evidence="5" id="KW-0539">Nucleus</keyword>
<comment type="caution">
    <text evidence="8">The sequence shown here is derived from an EMBL/GenBank/DDBJ whole genome shotgun (WGS) entry which is preliminary data.</text>
</comment>
<dbReference type="SUPFAM" id="SSF57701">
    <property type="entry name" value="Zn2/Cys6 DNA-binding domain"/>
    <property type="match status" value="1"/>
</dbReference>
<dbReference type="GO" id="GO:0005634">
    <property type="term" value="C:nucleus"/>
    <property type="evidence" value="ECO:0007669"/>
    <property type="project" value="UniProtKB-SubCell"/>
</dbReference>
<accession>A0A9W8QP78</accession>
<dbReference type="GeneID" id="80892776"/>
<dbReference type="EMBL" id="JAJHUN010000001">
    <property type="protein sequence ID" value="KAJ4163917.1"/>
    <property type="molecule type" value="Genomic_DNA"/>
</dbReference>
<dbReference type="Proteomes" id="UP001144673">
    <property type="component" value="Chromosome 1"/>
</dbReference>
<dbReference type="GO" id="GO:0000976">
    <property type="term" value="F:transcription cis-regulatory region binding"/>
    <property type="evidence" value="ECO:0007669"/>
    <property type="project" value="TreeGrafter"/>
</dbReference>